<reference evidence="2 3" key="1">
    <citation type="submission" date="2018-05" db="EMBL/GenBank/DDBJ databases">
        <title>Genomic Encyclopedia of Type Strains, Phase IV (KMG-IV): sequencing the most valuable type-strain genomes for metagenomic binning, comparative biology and taxonomic classification.</title>
        <authorList>
            <person name="Goeker M."/>
        </authorList>
    </citation>
    <scope>NUCLEOTIDE SEQUENCE [LARGE SCALE GENOMIC DNA]</scope>
    <source>
        <strain evidence="2 3">DSM 16791</strain>
    </source>
</reference>
<keyword evidence="1" id="KW-0812">Transmembrane</keyword>
<dbReference type="Proteomes" id="UP000246352">
    <property type="component" value="Unassembled WGS sequence"/>
</dbReference>
<comment type="caution">
    <text evidence="2">The sequence shown here is derived from an EMBL/GenBank/DDBJ whole genome shotgun (WGS) entry which is preliminary data.</text>
</comment>
<evidence type="ECO:0000256" key="1">
    <source>
        <dbReference type="SAM" id="Phobius"/>
    </source>
</evidence>
<gene>
    <name evidence="2" type="ORF">DFR52_10624</name>
</gene>
<keyword evidence="1" id="KW-1133">Transmembrane helix</keyword>
<feature type="transmembrane region" description="Helical" evidence="1">
    <location>
        <begin position="61"/>
        <end position="83"/>
    </location>
</feature>
<evidence type="ECO:0000313" key="3">
    <source>
        <dbReference type="Proteomes" id="UP000246352"/>
    </source>
</evidence>
<keyword evidence="3" id="KW-1185">Reference proteome</keyword>
<feature type="transmembrane region" description="Helical" evidence="1">
    <location>
        <begin position="172"/>
        <end position="190"/>
    </location>
</feature>
<dbReference type="RefSeq" id="WP_110033817.1">
    <property type="nucleotide sequence ID" value="NZ_QGTR01000006.1"/>
</dbReference>
<name>A0A317PFQ3_9HYPH</name>
<protein>
    <submittedName>
        <fullName evidence="2">Uncharacterized protein</fullName>
    </submittedName>
</protein>
<sequence length="335" mass="37353">MDVEGLLQGVIRFSNFMTARLIVSGLFFYVIAGFTDIGSTAEGILPNLELVNQVVANYQTIFDILGVSDFALLLIFFLFLTAIHITYVGFERVGEYIPPAILPLPGWDAIDDLTSASFDILREARGEEHSEEENQRLFEFKRKLEDIDDANELKYEAGLEATYAAFRISKSFVLFSLCAWVVAILGGRYAGDARVLLVILGLSAMVALYTTLSIYRSHHSRIEDLRGKVIHQFTGFAGIWLPAAHHQRVVETCAPSRDLRPASFKILFPVFGTLDVFFADMHKWLARRRRQRLNAPVIPAPDTIVAPAMAPVLAAPDAGIEPLTSAKQKRKKKHG</sequence>
<dbReference type="AlphaFoldDB" id="A0A317PFQ3"/>
<organism evidence="2 3">
    <name type="scientific">Hoeflea marina</name>
    <dbReference type="NCBI Taxonomy" id="274592"/>
    <lineage>
        <taxon>Bacteria</taxon>
        <taxon>Pseudomonadati</taxon>
        <taxon>Pseudomonadota</taxon>
        <taxon>Alphaproteobacteria</taxon>
        <taxon>Hyphomicrobiales</taxon>
        <taxon>Rhizobiaceae</taxon>
        <taxon>Hoeflea</taxon>
    </lineage>
</organism>
<accession>A0A317PFQ3</accession>
<feature type="transmembrane region" description="Helical" evidence="1">
    <location>
        <begin position="21"/>
        <end position="41"/>
    </location>
</feature>
<dbReference type="EMBL" id="QGTR01000006">
    <property type="protein sequence ID" value="PWV97501.1"/>
    <property type="molecule type" value="Genomic_DNA"/>
</dbReference>
<evidence type="ECO:0000313" key="2">
    <source>
        <dbReference type="EMBL" id="PWV97501.1"/>
    </source>
</evidence>
<feature type="transmembrane region" description="Helical" evidence="1">
    <location>
        <begin position="196"/>
        <end position="217"/>
    </location>
</feature>
<proteinExistence type="predicted"/>
<dbReference type="OrthoDB" id="8028003at2"/>
<keyword evidence="1" id="KW-0472">Membrane</keyword>